<dbReference type="GO" id="GO:0005096">
    <property type="term" value="F:GTPase activator activity"/>
    <property type="evidence" value="ECO:0007669"/>
    <property type="project" value="UniProtKB-KW"/>
</dbReference>
<proteinExistence type="predicted"/>
<dbReference type="Gene3D" id="1.10.220.150">
    <property type="entry name" value="Arf GTPase activating protein"/>
    <property type="match status" value="1"/>
</dbReference>
<keyword evidence="2" id="KW-0479">Metal-binding</keyword>
<reference evidence="7 8" key="1">
    <citation type="submission" date="2016-07" db="EMBL/GenBank/DDBJ databases">
        <title>Pervasive Adenine N6-methylation of Active Genes in Fungi.</title>
        <authorList>
            <consortium name="DOE Joint Genome Institute"/>
            <person name="Mondo S.J."/>
            <person name="Dannebaum R.O."/>
            <person name="Kuo R.C."/>
            <person name="Labutti K."/>
            <person name="Haridas S."/>
            <person name="Kuo A."/>
            <person name="Salamov A."/>
            <person name="Ahrendt S.R."/>
            <person name="Lipzen A."/>
            <person name="Sullivan W."/>
            <person name="Andreopoulos W.B."/>
            <person name="Clum A."/>
            <person name="Lindquist E."/>
            <person name="Daum C."/>
            <person name="Ramamoorthy G.K."/>
            <person name="Gryganskyi A."/>
            <person name="Culley D."/>
            <person name="Magnuson J.K."/>
            <person name="James T.Y."/>
            <person name="O'Malley M.A."/>
            <person name="Stajich J.E."/>
            <person name="Spatafora J.W."/>
            <person name="Visel A."/>
            <person name="Grigoriev I.V."/>
        </authorList>
    </citation>
    <scope>NUCLEOTIDE SEQUENCE [LARGE SCALE GENOMIC DNA]</scope>
    <source>
        <strain evidence="7 8">CBS 931.73</strain>
    </source>
</reference>
<gene>
    <name evidence="7" type="ORF">K493DRAFT_181037</name>
</gene>
<dbReference type="GO" id="GO:0008270">
    <property type="term" value="F:zinc ion binding"/>
    <property type="evidence" value="ECO:0007669"/>
    <property type="project" value="UniProtKB-KW"/>
</dbReference>
<feature type="domain" description="Arf-GAP" evidence="6">
    <location>
        <begin position="11"/>
        <end position="77"/>
    </location>
</feature>
<evidence type="ECO:0000313" key="8">
    <source>
        <dbReference type="Proteomes" id="UP000193498"/>
    </source>
</evidence>
<evidence type="ECO:0000256" key="3">
    <source>
        <dbReference type="ARBA" id="ARBA00022771"/>
    </source>
</evidence>
<dbReference type="SUPFAM" id="SSF57863">
    <property type="entry name" value="ArfGap/RecO-like zinc finger"/>
    <property type="match status" value="1"/>
</dbReference>
<evidence type="ECO:0000256" key="2">
    <source>
        <dbReference type="ARBA" id="ARBA00022723"/>
    </source>
</evidence>
<protein>
    <submittedName>
        <fullName evidence="7">Arf GTPase activating protein</fullName>
    </submittedName>
</protein>
<dbReference type="InParanoid" id="A0A1Y1Z3L7"/>
<dbReference type="InterPro" id="IPR038508">
    <property type="entry name" value="ArfGAP_dom_sf"/>
</dbReference>
<comment type="caution">
    <text evidence="7">The sequence shown here is derived from an EMBL/GenBank/DDBJ whole genome shotgun (WGS) entry which is preliminary data.</text>
</comment>
<dbReference type="InterPro" id="IPR051718">
    <property type="entry name" value="ARF_GTPase-activating"/>
</dbReference>
<dbReference type="Proteomes" id="UP000193498">
    <property type="component" value="Unassembled WGS sequence"/>
</dbReference>
<keyword evidence="3 5" id="KW-0863">Zinc-finger</keyword>
<dbReference type="PROSITE" id="PS50115">
    <property type="entry name" value="ARFGAP"/>
    <property type="match status" value="1"/>
</dbReference>
<dbReference type="PRINTS" id="PR00405">
    <property type="entry name" value="REVINTRACTNG"/>
</dbReference>
<dbReference type="STRING" id="1314790.A0A1Y1Z3L7"/>
<feature type="non-terminal residue" evidence="7">
    <location>
        <position position="77"/>
    </location>
</feature>
<keyword evidence="8" id="KW-1185">Reference proteome</keyword>
<dbReference type="InterPro" id="IPR037278">
    <property type="entry name" value="ARFGAP/RecO"/>
</dbReference>
<keyword evidence="1" id="KW-0343">GTPase activation</keyword>
<dbReference type="EMBL" id="MCFE01000031">
    <property type="protein sequence ID" value="ORY04819.1"/>
    <property type="molecule type" value="Genomic_DNA"/>
</dbReference>
<dbReference type="PANTHER" id="PTHR45705">
    <property type="entry name" value="FI20236P1"/>
    <property type="match status" value="1"/>
</dbReference>
<evidence type="ECO:0000256" key="5">
    <source>
        <dbReference type="PROSITE-ProRule" id="PRU00288"/>
    </source>
</evidence>
<dbReference type="CDD" id="cd08204">
    <property type="entry name" value="ArfGap"/>
    <property type="match status" value="1"/>
</dbReference>
<accession>A0A1Y1Z3L7</accession>
<dbReference type="InterPro" id="IPR001164">
    <property type="entry name" value="ArfGAP_dom"/>
</dbReference>
<evidence type="ECO:0000256" key="4">
    <source>
        <dbReference type="ARBA" id="ARBA00022833"/>
    </source>
</evidence>
<dbReference type="PANTHER" id="PTHR45705:SF1">
    <property type="entry name" value="FI20236P1"/>
    <property type="match status" value="1"/>
</dbReference>
<name>A0A1Y1Z3L7_9FUNG</name>
<dbReference type="SMART" id="SM00105">
    <property type="entry name" value="ArfGap"/>
    <property type="match status" value="1"/>
</dbReference>
<dbReference type="AlphaFoldDB" id="A0A1Y1Z3L7"/>
<evidence type="ECO:0000256" key="1">
    <source>
        <dbReference type="ARBA" id="ARBA00022468"/>
    </source>
</evidence>
<sequence length="77" mass="8572">RDNKKQIAKHEEILKALVKQPGNSTCADCGASGPRWASHNLGVFLCIKCAGFHRRMGTHISKVKSINLDTWTPEQLE</sequence>
<evidence type="ECO:0000259" key="6">
    <source>
        <dbReference type="PROSITE" id="PS50115"/>
    </source>
</evidence>
<keyword evidence="4" id="KW-0862">Zinc</keyword>
<dbReference type="Pfam" id="PF01412">
    <property type="entry name" value="ArfGap"/>
    <property type="match status" value="1"/>
</dbReference>
<dbReference type="GO" id="GO:0005737">
    <property type="term" value="C:cytoplasm"/>
    <property type="evidence" value="ECO:0007669"/>
    <property type="project" value="TreeGrafter"/>
</dbReference>
<evidence type="ECO:0000313" key="7">
    <source>
        <dbReference type="EMBL" id="ORY04819.1"/>
    </source>
</evidence>
<feature type="non-terminal residue" evidence="7">
    <location>
        <position position="1"/>
    </location>
</feature>
<dbReference type="OrthoDB" id="10266696at2759"/>
<dbReference type="FunFam" id="1.10.220.150:FF:000009">
    <property type="entry name" value="stromal membrane-associated protein 1 isoform X1"/>
    <property type="match status" value="1"/>
</dbReference>
<organism evidence="7 8">
    <name type="scientific">Basidiobolus meristosporus CBS 931.73</name>
    <dbReference type="NCBI Taxonomy" id="1314790"/>
    <lineage>
        <taxon>Eukaryota</taxon>
        <taxon>Fungi</taxon>
        <taxon>Fungi incertae sedis</taxon>
        <taxon>Zoopagomycota</taxon>
        <taxon>Entomophthoromycotina</taxon>
        <taxon>Basidiobolomycetes</taxon>
        <taxon>Basidiobolales</taxon>
        <taxon>Basidiobolaceae</taxon>
        <taxon>Basidiobolus</taxon>
    </lineage>
</organism>